<keyword evidence="2 4" id="KW-0863">Zinc-finger</keyword>
<dbReference type="SUPFAM" id="SSF57850">
    <property type="entry name" value="RING/U-box"/>
    <property type="match status" value="1"/>
</dbReference>
<dbReference type="InterPro" id="IPR006574">
    <property type="entry name" value="PRY"/>
</dbReference>
<keyword evidence="1" id="KW-0479">Metal-binding</keyword>
<dbReference type="Gene3D" id="2.60.120.920">
    <property type="match status" value="1"/>
</dbReference>
<sequence length="488" mass="55310">MLKESAKSHDPLFCSICLELLKDPVTIHCGHSYCMNCINSCWDQEDLNGVYSCPQCRQTYSPRPVLHKSTVLAEILEKLNTTGPLAASPAHCYAVLGDVECDVCTGRKLKATKSCLVCLASYCDTHLQPHYESNAFKKHKLVKVSTKIQEKICPKHDKLLEVYCCTDQHCICLLCVMDEHKGHTTVSAAAERTDKQKLLVKLQEQYEMRIQEMENEVQELQQAVKTHTRSAQVTVDESDKVFSELIRFIQRKQTGVMELIRSQEKIAVSRVKGLLKQLDGEVAEMKKRDQELRQLSDTEDHIYFLQSFQSLSVPPGSGAPSRPLNPHFTFESVKKLLSGLKVKLDAICKEEIVKISQNVMKVQIVRPQEPMIREDFLEYPCQLTLDQNTACETLCLSENNSKVTRNDRETQACSDNPDRFTHFDQVLCSEALSGNCYWEAELRGWISVAVSYLSLGRKGEGNECRFGEFRPPSLNPSMLGLGLVWDHL</sequence>
<dbReference type="PROSITE" id="PS50119">
    <property type="entry name" value="ZF_BBOX"/>
    <property type="match status" value="1"/>
</dbReference>
<evidence type="ECO:0008006" key="10">
    <source>
        <dbReference type="Google" id="ProtNLM"/>
    </source>
</evidence>
<accession>A0ABD0WVW7</accession>
<dbReference type="Pfam" id="PF15227">
    <property type="entry name" value="zf-C3HC4_4"/>
    <property type="match status" value="1"/>
</dbReference>
<feature type="domain" description="RING-type" evidence="6">
    <location>
        <begin position="14"/>
        <end position="57"/>
    </location>
</feature>
<evidence type="ECO:0000313" key="8">
    <source>
        <dbReference type="EMBL" id="KAL0968427.1"/>
    </source>
</evidence>
<dbReference type="InterPro" id="IPR001841">
    <property type="entry name" value="Znf_RING"/>
</dbReference>
<dbReference type="Pfam" id="PF25600">
    <property type="entry name" value="TRIM_CC"/>
    <property type="match status" value="1"/>
</dbReference>
<dbReference type="InterPro" id="IPR051051">
    <property type="entry name" value="E3_ubiq-ligase_TRIM/RNF"/>
</dbReference>
<evidence type="ECO:0000259" key="7">
    <source>
        <dbReference type="PROSITE" id="PS50119"/>
    </source>
</evidence>
<feature type="domain" description="B box-type" evidence="7">
    <location>
        <begin position="148"/>
        <end position="188"/>
    </location>
</feature>
<dbReference type="InterPro" id="IPR000315">
    <property type="entry name" value="Znf_B-box"/>
</dbReference>
<keyword evidence="5" id="KW-0175">Coiled coil</keyword>
<dbReference type="CDD" id="cd19769">
    <property type="entry name" value="Bbox2_TRIM16-like"/>
    <property type="match status" value="1"/>
</dbReference>
<dbReference type="SMART" id="SM00184">
    <property type="entry name" value="RING"/>
    <property type="match status" value="1"/>
</dbReference>
<dbReference type="SUPFAM" id="SSF57845">
    <property type="entry name" value="B-box zinc-binding domain"/>
    <property type="match status" value="1"/>
</dbReference>
<feature type="coiled-coil region" evidence="5">
    <location>
        <begin position="196"/>
        <end position="230"/>
    </location>
</feature>
<evidence type="ECO:0000256" key="3">
    <source>
        <dbReference type="ARBA" id="ARBA00022833"/>
    </source>
</evidence>
<dbReference type="EMBL" id="JAGEUA010000008">
    <property type="protein sequence ID" value="KAL0968427.1"/>
    <property type="molecule type" value="Genomic_DNA"/>
</dbReference>
<dbReference type="InterPro" id="IPR043136">
    <property type="entry name" value="B30.2/SPRY_sf"/>
</dbReference>
<dbReference type="InterPro" id="IPR058030">
    <property type="entry name" value="TRIM8/14/16/25/29/45/65_CC"/>
</dbReference>
<evidence type="ECO:0000256" key="5">
    <source>
        <dbReference type="SAM" id="Coils"/>
    </source>
</evidence>
<dbReference type="GO" id="GO:0008270">
    <property type="term" value="F:zinc ion binding"/>
    <property type="evidence" value="ECO:0007669"/>
    <property type="project" value="UniProtKB-KW"/>
</dbReference>
<dbReference type="PROSITE" id="PS00518">
    <property type="entry name" value="ZF_RING_1"/>
    <property type="match status" value="1"/>
</dbReference>
<evidence type="ECO:0000256" key="1">
    <source>
        <dbReference type="ARBA" id="ARBA00022723"/>
    </source>
</evidence>
<dbReference type="SUPFAM" id="SSF49899">
    <property type="entry name" value="Concanavalin A-like lectins/glucanases"/>
    <property type="match status" value="1"/>
</dbReference>
<dbReference type="PANTHER" id="PTHR25465">
    <property type="entry name" value="B-BOX DOMAIN CONTAINING"/>
    <property type="match status" value="1"/>
</dbReference>
<dbReference type="InterPro" id="IPR013083">
    <property type="entry name" value="Znf_RING/FYVE/PHD"/>
</dbReference>
<protein>
    <recommendedName>
        <fullName evidence="10">E3 ubiquitin/ISG15 ligase TRIM25-like</fullName>
    </recommendedName>
</protein>
<dbReference type="Proteomes" id="UP001557470">
    <property type="component" value="Unassembled WGS sequence"/>
</dbReference>
<dbReference type="Gene3D" id="4.10.830.40">
    <property type="match status" value="1"/>
</dbReference>
<comment type="caution">
    <text evidence="8">The sequence shown here is derived from an EMBL/GenBank/DDBJ whole genome shotgun (WGS) entry which is preliminary data.</text>
</comment>
<evidence type="ECO:0000256" key="4">
    <source>
        <dbReference type="PROSITE-ProRule" id="PRU00024"/>
    </source>
</evidence>
<dbReference type="PANTHER" id="PTHR25465:SF5">
    <property type="entry name" value="E3 UBIQUITIN_ISG15 LIGASE TRIM25-RELATED"/>
    <property type="match status" value="1"/>
</dbReference>
<dbReference type="Pfam" id="PF00643">
    <property type="entry name" value="zf-B_box"/>
    <property type="match status" value="1"/>
</dbReference>
<dbReference type="Gene3D" id="3.30.160.60">
    <property type="entry name" value="Classic Zinc Finger"/>
    <property type="match status" value="1"/>
</dbReference>
<dbReference type="InterPro" id="IPR017907">
    <property type="entry name" value="Znf_RING_CS"/>
</dbReference>
<evidence type="ECO:0000259" key="6">
    <source>
        <dbReference type="PROSITE" id="PS50089"/>
    </source>
</evidence>
<dbReference type="PROSITE" id="PS50089">
    <property type="entry name" value="ZF_RING_2"/>
    <property type="match status" value="1"/>
</dbReference>
<evidence type="ECO:0000313" key="9">
    <source>
        <dbReference type="Proteomes" id="UP001557470"/>
    </source>
</evidence>
<dbReference type="AlphaFoldDB" id="A0ABD0WVW7"/>
<dbReference type="SMART" id="SM00589">
    <property type="entry name" value="PRY"/>
    <property type="match status" value="1"/>
</dbReference>
<gene>
    <name evidence="8" type="ORF">UPYG_G00266710</name>
</gene>
<organism evidence="8 9">
    <name type="scientific">Umbra pygmaea</name>
    <name type="common">Eastern mudminnow</name>
    <dbReference type="NCBI Taxonomy" id="75934"/>
    <lineage>
        <taxon>Eukaryota</taxon>
        <taxon>Metazoa</taxon>
        <taxon>Chordata</taxon>
        <taxon>Craniata</taxon>
        <taxon>Vertebrata</taxon>
        <taxon>Euteleostomi</taxon>
        <taxon>Actinopterygii</taxon>
        <taxon>Neopterygii</taxon>
        <taxon>Teleostei</taxon>
        <taxon>Protacanthopterygii</taxon>
        <taxon>Esociformes</taxon>
        <taxon>Umbridae</taxon>
        <taxon>Umbra</taxon>
    </lineage>
</organism>
<evidence type="ECO:0000256" key="2">
    <source>
        <dbReference type="ARBA" id="ARBA00022771"/>
    </source>
</evidence>
<dbReference type="InterPro" id="IPR013320">
    <property type="entry name" value="ConA-like_dom_sf"/>
</dbReference>
<dbReference type="Pfam" id="PF13765">
    <property type="entry name" value="PRY"/>
    <property type="match status" value="1"/>
</dbReference>
<proteinExistence type="predicted"/>
<keyword evidence="9" id="KW-1185">Reference proteome</keyword>
<dbReference type="SMART" id="SM00336">
    <property type="entry name" value="BBOX"/>
    <property type="match status" value="1"/>
</dbReference>
<reference evidence="8 9" key="1">
    <citation type="submission" date="2024-06" db="EMBL/GenBank/DDBJ databases">
        <authorList>
            <person name="Pan Q."/>
            <person name="Wen M."/>
            <person name="Jouanno E."/>
            <person name="Zahm M."/>
            <person name="Klopp C."/>
            <person name="Cabau C."/>
            <person name="Louis A."/>
            <person name="Berthelot C."/>
            <person name="Parey E."/>
            <person name="Roest Crollius H."/>
            <person name="Montfort J."/>
            <person name="Robinson-Rechavi M."/>
            <person name="Bouchez O."/>
            <person name="Lampietro C."/>
            <person name="Lopez Roques C."/>
            <person name="Donnadieu C."/>
            <person name="Postlethwait J."/>
            <person name="Bobe J."/>
            <person name="Verreycken H."/>
            <person name="Guiguen Y."/>
        </authorList>
    </citation>
    <scope>NUCLEOTIDE SEQUENCE [LARGE SCALE GENOMIC DNA]</scope>
    <source>
        <strain evidence="8">Up_M1</strain>
        <tissue evidence="8">Testis</tissue>
    </source>
</reference>
<dbReference type="Gene3D" id="3.30.40.10">
    <property type="entry name" value="Zinc/RING finger domain, C3HC4 (zinc finger)"/>
    <property type="match status" value="1"/>
</dbReference>
<keyword evidence="3" id="KW-0862">Zinc</keyword>
<name>A0ABD0WVW7_UMBPY</name>